<evidence type="ECO:0008006" key="5">
    <source>
        <dbReference type="Google" id="ProtNLM"/>
    </source>
</evidence>
<reference evidence="3 4" key="1">
    <citation type="journal article" date="2018" name="Nat. Genet.">
        <title>The Rosa genome provides new insights in the design of modern roses.</title>
        <authorList>
            <person name="Bendahmane M."/>
        </authorList>
    </citation>
    <scope>NUCLEOTIDE SEQUENCE [LARGE SCALE GENOMIC DNA]</scope>
    <source>
        <strain evidence="4">cv. Old Blush</strain>
    </source>
</reference>
<feature type="signal peptide" evidence="2">
    <location>
        <begin position="1"/>
        <end position="19"/>
    </location>
</feature>
<keyword evidence="1" id="KW-0812">Transmembrane</keyword>
<name>A0A2P6QA58_ROSCH</name>
<dbReference type="AlphaFoldDB" id="A0A2P6QA58"/>
<dbReference type="Gramene" id="PRQ31061">
    <property type="protein sequence ID" value="PRQ31061"/>
    <property type="gene ID" value="RchiOBHm_Chr5g0031341"/>
</dbReference>
<proteinExistence type="predicted"/>
<protein>
    <recommendedName>
        <fullName evidence="5">Secreted protein</fullName>
    </recommendedName>
</protein>
<keyword evidence="1" id="KW-0472">Membrane</keyword>
<evidence type="ECO:0000313" key="3">
    <source>
        <dbReference type="EMBL" id="PRQ31061.1"/>
    </source>
</evidence>
<accession>A0A2P6QA58</accession>
<keyword evidence="2" id="KW-0732">Signal</keyword>
<keyword evidence="1" id="KW-1133">Transmembrane helix</keyword>
<evidence type="ECO:0000256" key="2">
    <source>
        <dbReference type="SAM" id="SignalP"/>
    </source>
</evidence>
<gene>
    <name evidence="3" type="ORF">RchiOBHm_Chr5g0031341</name>
</gene>
<dbReference type="Proteomes" id="UP000238479">
    <property type="component" value="Chromosome 5"/>
</dbReference>
<evidence type="ECO:0000256" key="1">
    <source>
        <dbReference type="SAM" id="Phobius"/>
    </source>
</evidence>
<feature type="chain" id="PRO_5015203679" description="Secreted protein" evidence="2">
    <location>
        <begin position="20"/>
        <end position="80"/>
    </location>
</feature>
<sequence>MQPIIAKFVLRSTSAVAMAACCCSTISKDCNSTCFGLLSMMSTSSFISFLLGNLCIFLLLSSSCDCIKLKFCLIICREFF</sequence>
<dbReference type="EMBL" id="PDCK01000043">
    <property type="protein sequence ID" value="PRQ31061.1"/>
    <property type="molecule type" value="Genomic_DNA"/>
</dbReference>
<organism evidence="3 4">
    <name type="scientific">Rosa chinensis</name>
    <name type="common">China rose</name>
    <dbReference type="NCBI Taxonomy" id="74649"/>
    <lineage>
        <taxon>Eukaryota</taxon>
        <taxon>Viridiplantae</taxon>
        <taxon>Streptophyta</taxon>
        <taxon>Embryophyta</taxon>
        <taxon>Tracheophyta</taxon>
        <taxon>Spermatophyta</taxon>
        <taxon>Magnoliopsida</taxon>
        <taxon>eudicotyledons</taxon>
        <taxon>Gunneridae</taxon>
        <taxon>Pentapetalae</taxon>
        <taxon>rosids</taxon>
        <taxon>fabids</taxon>
        <taxon>Rosales</taxon>
        <taxon>Rosaceae</taxon>
        <taxon>Rosoideae</taxon>
        <taxon>Rosoideae incertae sedis</taxon>
        <taxon>Rosa</taxon>
    </lineage>
</organism>
<feature type="transmembrane region" description="Helical" evidence="1">
    <location>
        <begin position="35"/>
        <end position="60"/>
    </location>
</feature>
<keyword evidence="4" id="KW-1185">Reference proteome</keyword>
<evidence type="ECO:0000313" key="4">
    <source>
        <dbReference type="Proteomes" id="UP000238479"/>
    </source>
</evidence>
<comment type="caution">
    <text evidence="3">The sequence shown here is derived from an EMBL/GenBank/DDBJ whole genome shotgun (WGS) entry which is preliminary data.</text>
</comment>